<feature type="repeat" description="ANK" evidence="3">
    <location>
        <begin position="459"/>
        <end position="491"/>
    </location>
</feature>
<evidence type="ECO:0008006" key="6">
    <source>
        <dbReference type="Google" id="ProtNLM"/>
    </source>
</evidence>
<dbReference type="PROSITE" id="PS50088">
    <property type="entry name" value="ANK_REPEAT"/>
    <property type="match status" value="1"/>
</dbReference>
<evidence type="ECO:0000313" key="4">
    <source>
        <dbReference type="EMBL" id="MBO2435901.1"/>
    </source>
</evidence>
<gene>
    <name evidence="4" type="ORF">J4557_00060</name>
</gene>
<reference evidence="4 5" key="1">
    <citation type="submission" date="2021-03" db="EMBL/GenBank/DDBJ databases">
        <authorList>
            <person name="Kanchanasin P."/>
            <person name="Saeng-In P."/>
            <person name="Phongsopitanun W."/>
            <person name="Yuki M."/>
            <person name="Kudo T."/>
            <person name="Ohkuma M."/>
            <person name="Tanasupawat S."/>
        </authorList>
    </citation>
    <scope>NUCLEOTIDE SEQUENCE [LARGE SCALE GENOMIC DNA]</scope>
    <source>
        <strain evidence="4 5">L46</strain>
    </source>
</reference>
<proteinExistence type="predicted"/>
<keyword evidence="2 3" id="KW-0040">ANK repeat</keyword>
<evidence type="ECO:0000256" key="3">
    <source>
        <dbReference type="PROSITE-ProRule" id="PRU00023"/>
    </source>
</evidence>
<dbReference type="Proteomes" id="UP000666915">
    <property type="component" value="Unassembled WGS sequence"/>
</dbReference>
<dbReference type="Gene3D" id="1.25.40.20">
    <property type="entry name" value="Ankyrin repeat-containing domain"/>
    <property type="match status" value="1"/>
</dbReference>
<keyword evidence="1" id="KW-0677">Repeat</keyword>
<dbReference type="InterPro" id="IPR036770">
    <property type="entry name" value="Ankyrin_rpt-contain_sf"/>
</dbReference>
<dbReference type="SUPFAM" id="SSF48403">
    <property type="entry name" value="Ankyrin repeat"/>
    <property type="match status" value="1"/>
</dbReference>
<name>A0ABS3QPQ7_9ACTN</name>
<comment type="caution">
    <text evidence="4">The sequence shown here is derived from an EMBL/GenBank/DDBJ whole genome shotgun (WGS) entry which is preliminary data.</text>
</comment>
<evidence type="ECO:0000256" key="2">
    <source>
        <dbReference type="ARBA" id="ARBA00023043"/>
    </source>
</evidence>
<evidence type="ECO:0000256" key="1">
    <source>
        <dbReference type="ARBA" id="ARBA00022737"/>
    </source>
</evidence>
<dbReference type="PANTHER" id="PTHR24201">
    <property type="entry name" value="ANK_REP_REGION DOMAIN-CONTAINING PROTEIN"/>
    <property type="match status" value="1"/>
</dbReference>
<protein>
    <recommendedName>
        <fullName evidence="6">Ankyrin repeat domain-containing protein</fullName>
    </recommendedName>
</protein>
<dbReference type="InterPro" id="IPR002110">
    <property type="entry name" value="Ankyrin_rpt"/>
</dbReference>
<dbReference type="Pfam" id="PF12796">
    <property type="entry name" value="Ank_2"/>
    <property type="match status" value="1"/>
</dbReference>
<dbReference type="EMBL" id="JAGEOK010000001">
    <property type="protein sequence ID" value="MBO2435901.1"/>
    <property type="molecule type" value="Genomic_DNA"/>
</dbReference>
<evidence type="ECO:0000313" key="5">
    <source>
        <dbReference type="Proteomes" id="UP000666915"/>
    </source>
</evidence>
<keyword evidence="5" id="KW-1185">Reference proteome</keyword>
<dbReference type="RefSeq" id="WP_208264216.1">
    <property type="nucleotide sequence ID" value="NZ_JAGEOK010000001.1"/>
</dbReference>
<dbReference type="PANTHER" id="PTHR24201:SF2">
    <property type="entry name" value="ANKYRIN REPEAT DOMAIN-CONTAINING PROTEIN 42"/>
    <property type="match status" value="1"/>
</dbReference>
<dbReference type="InterPro" id="IPR050776">
    <property type="entry name" value="Ank_Repeat/CDKN_Inhibitor"/>
</dbReference>
<accession>A0ABS3QPQ7</accession>
<organism evidence="4 5">
    <name type="scientific">Actinomadura nitritigenes</name>
    <dbReference type="NCBI Taxonomy" id="134602"/>
    <lineage>
        <taxon>Bacteria</taxon>
        <taxon>Bacillati</taxon>
        <taxon>Actinomycetota</taxon>
        <taxon>Actinomycetes</taxon>
        <taxon>Streptosporangiales</taxon>
        <taxon>Thermomonosporaceae</taxon>
        <taxon>Actinomadura</taxon>
    </lineage>
</organism>
<sequence length="552" mass="60131">MGVQVASDAFAALPARPAAWLRAWQRTRRHRVPRWMIERSARHRRAGDWRGACAAAQTDVAFTLDGVAREHGSAVARRLSADLRHLVPDLLRWHLPRGPGDLSVFDEHLRFVLARYGDGGPVLQVSGPPSLRAPQRLRLVLTAMADRRARDWTGARRLFDDRHCGELIDDCGGSGRVPFFHADGTPLTPEELPASDPGPGGTAARAEWSIMRHEQGDVAGAFSAAGFELRQPADPAERAAFMDALRLRLERPPVLAARVRRLAAVRGGDPVVAVLGSPYLPRGTVAAEAGGGRERPLLRPAAPGEFRSSAAPDHWRPFPDADLLLAGLITPDELHPLIRSALFPARPAAAPAGPADPEPPGPVRVRCRGEWHEVRWSGGALTGPHAPEEDRREQALRALGGELSGCFAVREAWRTGPGRLPRELRRRRSELFLRALHGDAPGVLRLLDAGMDPRARDGEGRTLLHFLHAMDHRLVLPRLLAAGLDVDVRDRSDRTPLSTAVTEHGSPDTVRALLEAGASRDAEAGGLRVRGTFAWLVRRSGREDLEPLLATP</sequence>